<evidence type="ECO:0000313" key="2">
    <source>
        <dbReference type="EMBL" id="PWN29933.1"/>
    </source>
</evidence>
<feature type="region of interest" description="Disordered" evidence="1">
    <location>
        <begin position="1"/>
        <end position="31"/>
    </location>
</feature>
<feature type="compositionally biased region" description="Polar residues" evidence="1">
    <location>
        <begin position="322"/>
        <end position="377"/>
    </location>
</feature>
<dbReference type="RefSeq" id="XP_025364545.1">
    <property type="nucleotide sequence ID" value="XM_025503278.1"/>
</dbReference>
<feature type="compositionally biased region" description="Pro residues" evidence="1">
    <location>
        <begin position="8"/>
        <end position="17"/>
    </location>
</feature>
<feature type="region of interest" description="Disordered" evidence="1">
    <location>
        <begin position="68"/>
        <end position="88"/>
    </location>
</feature>
<dbReference type="Proteomes" id="UP000245884">
    <property type="component" value="Unassembled WGS sequence"/>
</dbReference>
<feature type="compositionally biased region" description="Basic and acidic residues" evidence="1">
    <location>
        <begin position="187"/>
        <end position="224"/>
    </location>
</feature>
<feature type="region of interest" description="Disordered" evidence="1">
    <location>
        <begin position="172"/>
        <end position="245"/>
    </location>
</feature>
<protein>
    <submittedName>
        <fullName evidence="2">Uncharacterized protein</fullName>
    </submittedName>
</protein>
<accession>A0A316V180</accession>
<evidence type="ECO:0000313" key="3">
    <source>
        <dbReference type="Proteomes" id="UP000245884"/>
    </source>
</evidence>
<sequence>MSASTASAPPPPLPTAPRPSSKASEPSHAQFLLEQTRSSLQHLHASGALDVITYRDVELKLSRAVLREPQAASSEASSDPTGIYGERASDSESVKLGKRNAWMRKAIAETSLLPTLVESALNIVGGPFLGDSQIDAIVELVSMSQNKIGEAITNPRNQKAANKAAFSGLKGAGQGVQRGCATAGQNIERRREESRAKTEEKRKEKAQTKELEEELKREREEMRKRTAARSGAAESSEAGQGASAAADEGKAMVSFGVDDASLAQSGSATASVAVTTLGSASSAAVTTFQPFDGFIISSTIVASPQDANAGSETRRRMMAAEGSTSTLPPLVTSPRSLSTASTGTPSIAASTTQQPRTPGAASSETSDAPPLQSLSSISKEDEDRLRMRQPPPLPPASEEQRQTQQQQQQQQPPERSAPLPPPPQHRARPPVGQRTLDESERVEDLAGSASDQHAQGPAGNDDSERGEGAASGDDGAVVDTTESKQRKSGWKSRILG</sequence>
<name>A0A316V180_9BASI</name>
<reference evidence="2 3" key="1">
    <citation type="journal article" date="2018" name="Mol. Biol. Evol.">
        <title>Broad Genomic Sampling Reveals a Smut Pathogenic Ancestry of the Fungal Clade Ustilaginomycotina.</title>
        <authorList>
            <person name="Kijpornyongpan T."/>
            <person name="Mondo S.J."/>
            <person name="Barry K."/>
            <person name="Sandor L."/>
            <person name="Lee J."/>
            <person name="Lipzen A."/>
            <person name="Pangilinan J."/>
            <person name="LaButti K."/>
            <person name="Hainaut M."/>
            <person name="Henrissat B."/>
            <person name="Grigoriev I.V."/>
            <person name="Spatafora J.W."/>
            <person name="Aime M.C."/>
        </authorList>
    </citation>
    <scope>NUCLEOTIDE SEQUENCE [LARGE SCALE GENOMIC DNA]</scope>
    <source>
        <strain evidence="2 3">MCA 5214</strain>
    </source>
</reference>
<dbReference type="OrthoDB" id="3358664at2759"/>
<evidence type="ECO:0000256" key="1">
    <source>
        <dbReference type="SAM" id="MobiDB-lite"/>
    </source>
</evidence>
<feature type="region of interest" description="Disordered" evidence="1">
    <location>
        <begin position="302"/>
        <end position="496"/>
    </location>
</feature>
<feature type="compositionally biased region" description="Basic and acidic residues" evidence="1">
    <location>
        <begin position="435"/>
        <end position="444"/>
    </location>
</feature>
<feature type="compositionally biased region" description="Polar residues" evidence="1">
    <location>
        <begin position="71"/>
        <end position="80"/>
    </location>
</feature>
<feature type="compositionally biased region" description="Low complexity" evidence="1">
    <location>
        <begin position="228"/>
        <end position="245"/>
    </location>
</feature>
<feature type="compositionally biased region" description="Polar residues" evidence="1">
    <location>
        <begin position="302"/>
        <end position="311"/>
    </location>
</feature>
<dbReference type="AlphaFoldDB" id="A0A316V180"/>
<gene>
    <name evidence="2" type="ORF">BDZ90DRAFT_1194</name>
</gene>
<feature type="compositionally biased region" description="Low complexity" evidence="1">
    <location>
        <begin position="402"/>
        <end position="417"/>
    </location>
</feature>
<proteinExistence type="predicted"/>
<keyword evidence="3" id="KW-1185">Reference proteome</keyword>
<dbReference type="GeneID" id="37025101"/>
<dbReference type="EMBL" id="KZ819662">
    <property type="protein sequence ID" value="PWN29933.1"/>
    <property type="molecule type" value="Genomic_DNA"/>
</dbReference>
<organism evidence="2 3">
    <name type="scientific">Jaminaea rosea</name>
    <dbReference type="NCBI Taxonomy" id="1569628"/>
    <lineage>
        <taxon>Eukaryota</taxon>
        <taxon>Fungi</taxon>
        <taxon>Dikarya</taxon>
        <taxon>Basidiomycota</taxon>
        <taxon>Ustilaginomycotina</taxon>
        <taxon>Exobasidiomycetes</taxon>
        <taxon>Microstromatales</taxon>
        <taxon>Microstromatales incertae sedis</taxon>
        <taxon>Jaminaea</taxon>
    </lineage>
</organism>